<sequence>MSTSTGAVEASVRPPGRGSARIAFDRGQHPATLLPLLRADTGDARTCGDCAFLYERRGNHGPRLKCRVRASKRRPGPNLQPAFPACQRFQPAADAAAA</sequence>
<gene>
    <name evidence="2" type="ORF">SAMN05414137_1608</name>
</gene>
<protein>
    <submittedName>
        <fullName evidence="2">Uncharacterized protein</fullName>
    </submittedName>
</protein>
<proteinExistence type="predicted"/>
<keyword evidence="3" id="KW-1185">Reference proteome</keyword>
<dbReference type="RefSeq" id="WP_042449450.1">
    <property type="nucleotide sequence ID" value="NZ_BBPN01000016.1"/>
</dbReference>
<dbReference type="AlphaFoldDB" id="A0A1H8BBE9"/>
<dbReference type="OrthoDB" id="4254537at2"/>
<dbReference type="STRING" id="235985.SAMN05414137_1608"/>
<evidence type="ECO:0000256" key="1">
    <source>
        <dbReference type="SAM" id="MobiDB-lite"/>
    </source>
</evidence>
<feature type="region of interest" description="Disordered" evidence="1">
    <location>
        <begin position="1"/>
        <end position="24"/>
    </location>
</feature>
<dbReference type="Proteomes" id="UP000183015">
    <property type="component" value="Unassembled WGS sequence"/>
</dbReference>
<name>A0A1H8BBE9_STRJI</name>
<evidence type="ECO:0000313" key="2">
    <source>
        <dbReference type="EMBL" id="SEM79749.1"/>
    </source>
</evidence>
<evidence type="ECO:0000313" key="3">
    <source>
        <dbReference type="Proteomes" id="UP000183015"/>
    </source>
</evidence>
<accession>A0A1H8BBE9</accession>
<reference evidence="3" key="1">
    <citation type="submission" date="2016-10" db="EMBL/GenBank/DDBJ databases">
        <authorList>
            <person name="Varghese N."/>
        </authorList>
    </citation>
    <scope>NUCLEOTIDE SEQUENCE [LARGE SCALE GENOMIC DNA]</scope>
    <source>
        <strain evidence="3">DSM 45096 / BCRC 16803 / CGMCC 4.1857 / CIP 109030 / JCM 12277 / KCTC 19219 / NBRC 100920 / 33214</strain>
    </source>
</reference>
<organism evidence="2 3">
    <name type="scientific">Streptacidiphilus jiangxiensis</name>
    <dbReference type="NCBI Taxonomy" id="235985"/>
    <lineage>
        <taxon>Bacteria</taxon>
        <taxon>Bacillati</taxon>
        <taxon>Actinomycetota</taxon>
        <taxon>Actinomycetes</taxon>
        <taxon>Kitasatosporales</taxon>
        <taxon>Streptomycetaceae</taxon>
        <taxon>Streptacidiphilus</taxon>
    </lineage>
</organism>
<dbReference type="EMBL" id="FOAZ01000060">
    <property type="protein sequence ID" value="SEM79749.1"/>
    <property type="molecule type" value="Genomic_DNA"/>
</dbReference>